<evidence type="ECO:0000313" key="2">
    <source>
        <dbReference type="Proteomes" id="UP001163321"/>
    </source>
</evidence>
<proteinExistence type="predicted"/>
<keyword evidence="2" id="KW-1185">Reference proteome</keyword>
<comment type="caution">
    <text evidence="1">The sequence shown here is derived from an EMBL/GenBank/DDBJ whole genome shotgun (WGS) entry which is preliminary data.</text>
</comment>
<evidence type="ECO:0000313" key="1">
    <source>
        <dbReference type="EMBL" id="KAI9914902.1"/>
    </source>
</evidence>
<dbReference type="Proteomes" id="UP001163321">
    <property type="component" value="Chromosome 3"/>
</dbReference>
<accession>A0ACC0W844</accession>
<reference evidence="1 2" key="1">
    <citation type="journal article" date="2022" name="bioRxiv">
        <title>The genome of the oomycete Peronosclerospora sorghi, a cosmopolitan pathogen of maize and sorghum, is inflated with dispersed pseudogenes.</title>
        <authorList>
            <person name="Fletcher K."/>
            <person name="Martin F."/>
            <person name="Isakeit T."/>
            <person name="Cavanaugh K."/>
            <person name="Magill C."/>
            <person name="Michelmore R."/>
        </authorList>
    </citation>
    <scope>NUCLEOTIDE SEQUENCE [LARGE SCALE GENOMIC DNA]</scope>
    <source>
        <strain evidence="1">P6</strain>
    </source>
</reference>
<protein>
    <submittedName>
        <fullName evidence="1">Uncharacterized protein</fullName>
    </submittedName>
</protein>
<sequence length="297" mass="33955">MKIFGQVQFMLFLQQDVRLFCAVFYGDSNVVVNFLCTLDGKHAKLWGEGRRLKIAAYVTVLIYWVVWRGEWADTLRLLGPVFIDSGGVILGSVTSLELQEVCRRIFKRLFNEIGNGIQTDGDLDVCFFFGKVYQVCNDFTETVTYLICSLFVHYAHVRIKIKSMTLFADIDVATQKIHCICCGATVDAAAVVYLILSKTVQQRYLICCRYRDLFKHILTVCVMNTSEYGVLLQILSSPLEQVDAEMLREATAEVERKRDSTFSVVMVGSNAEFALQMDTYEETYGEDLVQMYWIQLD</sequence>
<organism evidence="1 2">
    <name type="scientific">Peronosclerospora sorghi</name>
    <dbReference type="NCBI Taxonomy" id="230839"/>
    <lineage>
        <taxon>Eukaryota</taxon>
        <taxon>Sar</taxon>
        <taxon>Stramenopiles</taxon>
        <taxon>Oomycota</taxon>
        <taxon>Peronosporomycetes</taxon>
        <taxon>Peronosporales</taxon>
        <taxon>Peronosporaceae</taxon>
        <taxon>Peronosclerospora</taxon>
    </lineage>
</organism>
<gene>
    <name evidence="1" type="ORF">PsorP6_007573</name>
</gene>
<dbReference type="EMBL" id="CM047582">
    <property type="protein sequence ID" value="KAI9914902.1"/>
    <property type="molecule type" value="Genomic_DNA"/>
</dbReference>
<name>A0ACC0W844_9STRA</name>